<dbReference type="InterPro" id="IPR036388">
    <property type="entry name" value="WH-like_DNA-bd_sf"/>
</dbReference>
<organism evidence="9 10">
    <name type="scientific">Rhizobium quercicola</name>
    <dbReference type="NCBI Taxonomy" id="2901226"/>
    <lineage>
        <taxon>Bacteria</taxon>
        <taxon>Pseudomonadati</taxon>
        <taxon>Pseudomonadota</taxon>
        <taxon>Alphaproteobacteria</taxon>
        <taxon>Hyphomicrobiales</taxon>
        <taxon>Rhizobiaceae</taxon>
        <taxon>Rhizobium/Agrobacterium group</taxon>
        <taxon>Rhizobium</taxon>
    </lineage>
</organism>
<dbReference type="InterPro" id="IPR036390">
    <property type="entry name" value="WH_DNA-bd_sf"/>
</dbReference>
<keyword evidence="10" id="KW-1185">Reference proteome</keyword>
<feature type="domain" description="HTH lysR-type" evidence="8">
    <location>
        <begin position="1"/>
        <end position="59"/>
    </location>
</feature>
<name>A0A9X1NW73_9HYPH</name>
<dbReference type="Pfam" id="PF03466">
    <property type="entry name" value="LysR_substrate"/>
    <property type="match status" value="1"/>
</dbReference>
<dbReference type="Gene3D" id="1.10.10.10">
    <property type="entry name" value="Winged helix-like DNA-binding domain superfamily/Winged helix DNA-binding domain"/>
    <property type="match status" value="1"/>
</dbReference>
<evidence type="ECO:0000256" key="1">
    <source>
        <dbReference type="ARBA" id="ARBA00009437"/>
    </source>
</evidence>
<proteinExistence type="inferred from homology"/>
<keyword evidence="2" id="KW-0805">Transcription regulation</keyword>
<evidence type="ECO:0000256" key="2">
    <source>
        <dbReference type="ARBA" id="ARBA00023015"/>
    </source>
</evidence>
<dbReference type="PANTHER" id="PTHR30537:SF17">
    <property type="entry name" value="LYSR-FAMILY REGULATORY PROTEIN"/>
    <property type="match status" value="1"/>
</dbReference>
<accession>A0A9X1NW73</accession>
<evidence type="ECO:0000256" key="7">
    <source>
        <dbReference type="ARBA" id="ARBA00083243"/>
    </source>
</evidence>
<dbReference type="GO" id="GO:0003700">
    <property type="term" value="F:DNA-binding transcription factor activity"/>
    <property type="evidence" value="ECO:0007669"/>
    <property type="project" value="InterPro"/>
</dbReference>
<dbReference type="AlphaFoldDB" id="A0A9X1NW73"/>
<dbReference type="GO" id="GO:0006351">
    <property type="term" value="P:DNA-templated transcription"/>
    <property type="evidence" value="ECO:0007669"/>
    <property type="project" value="TreeGrafter"/>
</dbReference>
<dbReference type="SUPFAM" id="SSF46785">
    <property type="entry name" value="Winged helix' DNA-binding domain"/>
    <property type="match status" value="1"/>
</dbReference>
<dbReference type="InterPro" id="IPR000847">
    <property type="entry name" value="LysR_HTH_N"/>
</dbReference>
<evidence type="ECO:0000256" key="3">
    <source>
        <dbReference type="ARBA" id="ARBA00023125"/>
    </source>
</evidence>
<comment type="similarity">
    <text evidence="1">Belongs to the LysR transcriptional regulatory family.</text>
</comment>
<reference evidence="9" key="1">
    <citation type="submission" date="2021-12" db="EMBL/GenBank/DDBJ databases">
        <authorList>
            <person name="Li Y."/>
        </authorList>
    </citation>
    <scope>NUCLEOTIDE SEQUENCE</scope>
    <source>
        <strain evidence="9">DKSPLA3</strain>
    </source>
</reference>
<keyword evidence="4" id="KW-0804">Transcription</keyword>
<evidence type="ECO:0000256" key="4">
    <source>
        <dbReference type="ARBA" id="ARBA00023163"/>
    </source>
</evidence>
<evidence type="ECO:0000256" key="5">
    <source>
        <dbReference type="ARBA" id="ARBA00054626"/>
    </source>
</evidence>
<protein>
    <recommendedName>
        <fullName evidence="6">HTH-type transcriptional regulator TtuA</fullName>
    </recommendedName>
    <alternativeName>
        <fullName evidence="7">Tartrate utilization transcriptional regulator</fullName>
    </alternativeName>
</protein>
<dbReference type="Pfam" id="PF00126">
    <property type="entry name" value="HTH_1"/>
    <property type="match status" value="1"/>
</dbReference>
<sequence>MDSLRGIESFVRSVEMGSIAAAARHLGISPAAASQNIARLERDLGVRLLQRTTRRLGLTDSGQVYFERVRPVVHALEAAATAVSALNDTPRGRLTLSTSVAFGRHVVAPLIPGFARLYPQLSVELVVTDRAVDHIAEGIDISVRFAEQLEPSLIARRLVTVPMLICAAPEYLARRGTPRTPEDLVHHDCLLYRLATHGRLFRWTFLKDGTLYEPDIKPKIISNDIDTLTSMVLAGAGIARLGAFIADALIAKGLVVPLFQEAPVAGGSSVAGSTTVAAHTPFTFYACTLDRHSATPKIRAFIDYAVAALSAR</sequence>
<dbReference type="PROSITE" id="PS50931">
    <property type="entry name" value="HTH_LYSR"/>
    <property type="match status" value="1"/>
</dbReference>
<comment type="caution">
    <text evidence="9">The sequence shown here is derived from an EMBL/GenBank/DDBJ whole genome shotgun (WGS) entry which is preliminary data.</text>
</comment>
<dbReference type="GO" id="GO:0043565">
    <property type="term" value="F:sequence-specific DNA binding"/>
    <property type="evidence" value="ECO:0007669"/>
    <property type="project" value="TreeGrafter"/>
</dbReference>
<dbReference type="RefSeq" id="WP_231816128.1">
    <property type="nucleotide sequence ID" value="NZ_JAJOZR010000012.1"/>
</dbReference>
<evidence type="ECO:0000259" key="8">
    <source>
        <dbReference type="PROSITE" id="PS50931"/>
    </source>
</evidence>
<gene>
    <name evidence="9" type="ORF">LRX75_18425</name>
</gene>
<dbReference type="CDD" id="cd08422">
    <property type="entry name" value="PBP2_CrgA_like"/>
    <property type="match status" value="1"/>
</dbReference>
<comment type="function">
    <text evidence="5">Transcriptional regulator of the ttuABCDE tartrate utilization operon.</text>
</comment>
<dbReference type="PANTHER" id="PTHR30537">
    <property type="entry name" value="HTH-TYPE TRANSCRIPTIONAL REGULATOR"/>
    <property type="match status" value="1"/>
</dbReference>
<dbReference type="SUPFAM" id="SSF53850">
    <property type="entry name" value="Periplasmic binding protein-like II"/>
    <property type="match status" value="1"/>
</dbReference>
<evidence type="ECO:0000313" key="9">
    <source>
        <dbReference type="EMBL" id="MCD7111014.1"/>
    </source>
</evidence>
<dbReference type="FunFam" id="1.10.10.10:FF:000001">
    <property type="entry name" value="LysR family transcriptional regulator"/>
    <property type="match status" value="1"/>
</dbReference>
<dbReference type="Proteomes" id="UP001139089">
    <property type="component" value="Unassembled WGS sequence"/>
</dbReference>
<keyword evidence="3" id="KW-0238">DNA-binding</keyword>
<evidence type="ECO:0000313" key="10">
    <source>
        <dbReference type="Proteomes" id="UP001139089"/>
    </source>
</evidence>
<dbReference type="InterPro" id="IPR005119">
    <property type="entry name" value="LysR_subst-bd"/>
</dbReference>
<dbReference type="Gene3D" id="3.40.190.290">
    <property type="match status" value="1"/>
</dbReference>
<dbReference type="EMBL" id="JAJOZR010000012">
    <property type="protein sequence ID" value="MCD7111014.1"/>
    <property type="molecule type" value="Genomic_DNA"/>
</dbReference>
<dbReference type="InterPro" id="IPR058163">
    <property type="entry name" value="LysR-type_TF_proteobact-type"/>
</dbReference>
<evidence type="ECO:0000256" key="6">
    <source>
        <dbReference type="ARBA" id="ARBA00067332"/>
    </source>
</evidence>